<gene>
    <name evidence="2" type="ORF">FPHYL_14061</name>
</gene>
<protein>
    <submittedName>
        <fullName evidence="2">Uncharacterized protein</fullName>
    </submittedName>
</protein>
<organism evidence="2 3">
    <name type="scientific">Fusarium phyllophilum</name>
    <dbReference type="NCBI Taxonomy" id="47803"/>
    <lineage>
        <taxon>Eukaryota</taxon>
        <taxon>Fungi</taxon>
        <taxon>Dikarya</taxon>
        <taxon>Ascomycota</taxon>
        <taxon>Pezizomycotina</taxon>
        <taxon>Sordariomycetes</taxon>
        <taxon>Hypocreomycetidae</taxon>
        <taxon>Hypocreales</taxon>
        <taxon>Nectriaceae</taxon>
        <taxon>Fusarium</taxon>
        <taxon>Fusarium fujikuroi species complex</taxon>
    </lineage>
</organism>
<dbReference type="EMBL" id="JAAOAQ010001071">
    <property type="protein sequence ID" value="KAF5530574.1"/>
    <property type="molecule type" value="Genomic_DNA"/>
</dbReference>
<dbReference type="AlphaFoldDB" id="A0A8H5MIV9"/>
<proteinExistence type="predicted"/>
<keyword evidence="3" id="KW-1185">Reference proteome</keyword>
<reference evidence="2 3" key="1">
    <citation type="submission" date="2020-05" db="EMBL/GenBank/DDBJ databases">
        <title>Identification and distribution of gene clusters putatively required for synthesis of sphingolipid metabolism inhibitors in phylogenetically diverse species of the filamentous fungus Fusarium.</title>
        <authorList>
            <person name="Kim H.-S."/>
            <person name="Busman M."/>
            <person name="Brown D.W."/>
            <person name="Divon H."/>
            <person name="Uhlig S."/>
            <person name="Proctor R.H."/>
        </authorList>
    </citation>
    <scope>NUCLEOTIDE SEQUENCE [LARGE SCALE GENOMIC DNA]</scope>
    <source>
        <strain evidence="2 3">NRRL 13617</strain>
    </source>
</reference>
<accession>A0A8H5MIV9</accession>
<dbReference type="OrthoDB" id="5388207at2759"/>
<feature type="non-terminal residue" evidence="2">
    <location>
        <position position="53"/>
    </location>
</feature>
<sequence>METISNLTAAASKAVWGDNQTANKEPVSGVQGDTKQGEPYDAGNLGTTSTPAL</sequence>
<comment type="caution">
    <text evidence="2">The sequence shown here is derived from an EMBL/GenBank/DDBJ whole genome shotgun (WGS) entry which is preliminary data.</text>
</comment>
<evidence type="ECO:0000313" key="2">
    <source>
        <dbReference type="EMBL" id="KAF5530574.1"/>
    </source>
</evidence>
<evidence type="ECO:0000256" key="1">
    <source>
        <dbReference type="SAM" id="MobiDB-lite"/>
    </source>
</evidence>
<evidence type="ECO:0000313" key="3">
    <source>
        <dbReference type="Proteomes" id="UP000582016"/>
    </source>
</evidence>
<feature type="region of interest" description="Disordered" evidence="1">
    <location>
        <begin position="1"/>
        <end position="53"/>
    </location>
</feature>
<dbReference type="Proteomes" id="UP000582016">
    <property type="component" value="Unassembled WGS sequence"/>
</dbReference>
<name>A0A8H5MIV9_9HYPO</name>